<feature type="domain" description="FtsK" evidence="7">
    <location>
        <begin position="669"/>
        <end position="857"/>
    </location>
</feature>
<keyword evidence="5" id="KW-0472">Membrane</keyword>
<feature type="transmembrane region" description="Helical" evidence="5">
    <location>
        <begin position="241"/>
        <end position="258"/>
    </location>
</feature>
<dbReference type="EMBL" id="BJYX01000027">
    <property type="protein sequence ID" value="GEO31803.1"/>
    <property type="molecule type" value="Genomic_DNA"/>
</dbReference>
<dbReference type="Gene3D" id="3.40.50.300">
    <property type="entry name" value="P-loop containing nucleotide triphosphate hydrolases"/>
    <property type="match status" value="4"/>
</dbReference>
<dbReference type="PANTHER" id="PTHR22683">
    <property type="entry name" value="SPORULATION PROTEIN RELATED"/>
    <property type="match status" value="1"/>
</dbReference>
<feature type="domain" description="FHA" evidence="6">
    <location>
        <begin position="117"/>
        <end position="165"/>
    </location>
</feature>
<dbReference type="SUPFAM" id="SSF49879">
    <property type="entry name" value="SMAD/FHA domain"/>
    <property type="match status" value="1"/>
</dbReference>
<keyword evidence="3 4" id="KW-0067">ATP-binding</keyword>
<dbReference type="Pfam" id="PF01580">
    <property type="entry name" value="FtsK_SpoIIIE"/>
    <property type="match status" value="2"/>
</dbReference>
<keyword evidence="8" id="KW-0131">Cell cycle</keyword>
<accession>A0A512D5Q5</accession>
<dbReference type="InterPro" id="IPR032030">
    <property type="entry name" value="YscD_cytoplasmic_dom"/>
</dbReference>
<keyword evidence="5" id="KW-1133">Transmembrane helix</keyword>
<sequence length="1469" mass="155314">MKLKFVLRSGDRETDLVATTDSATTVGDLAGFLAAADPNRSTVLGADATMTLALVDQDLRGLDPRATVAESGLQSGMRVSVTRAGEGFVDRGRPAAVVYIRSGPDAGQEFPLARGTAYVGRGRGCEVQLSDESVSRKHAKLVVQEVVEVVDLGSANGITAGGQQVTRAHLKSGDVVRVGDTELEVHLQGDGVVSRPGSGVLSGDAGTVAFSRSPRVAPLFAGQEWQVPDLPERGKLSPMPLVAMVVPLLMGAVLFAITKNAFSIVFMLMMPVMMAGTYYEARRQQKKEYAQAMADFREDLELLSQRIRRSLEVEGRTRRGEHPSGVDCLTAVRDRSALLWTRRRDGNGFGELRLGLGTRPSRSAIKMPAVGRSKAEAWLAVSEELQGLEVVHDVPVVATPLADGAVGIAGQRASALGAARSFVLQSAALHSPAELAVCSFASGSSARDWDFLKWLPHTTSPHSPVAVDHLAASAPGCSALADALEDIVEAKSSGSGGPESEQATAGRPTVLVLVESDAPIDRSRLVAIAERGHRHGIVVLWVAETQQLLPAACQTFLVVSDDQSSLAGYVHAGEEVQPVAVDRVTYDEAMAGARQLAPVVDAGVPVDDASDLPRAVSLLTLAGTDLASSEEAVIEKWGESRSILTGPYAPAVLPRKPGNLRAIVGQSSQGTFSVDIRSDGPHALVGGTTGAGKSELLQAWILGMAAAHSPQRVTFLLVDYKGGSAFRDCVKLPHTVGLVTDLSPHLVRRALASLAAELHYREHLLARHKAKDLLELERRGEVDAPPSLILVVDEFAALVQEVPEFVDGVVNVAQRGRSLGLHLILATQRPAGVIKDNLRANTNLRMALRMADENDSDDVLGSKEAAFFDPALPGRAVSKTGPGRLVPFQTGYAGGWTSDVPPPPDMKVETLTFGRGTEWEPPRVEGADDSADLGPTDIQRLVSTLGRAAQVAELPKPRKPWLPDMRPVYDLATLPTQRRDDELVFGIADDPDNQAQPEIAFRPDKEGNIAIYGTSGSGKSVFLRSMAVAAGYTVRGGPCHVYGLDFGNRGLAMLETLPHVGSIVPGGDHERVTRLLRMLRATIDERASRYSSVSAATITDYRRLAGRPDEPRVIVLIDNMTAFRQAYEVGGRFHWLDLLAGLAADGRPVGVHFIIASDQRTGLPTNLAAAVQGRIILRMSNVDDYSVFGVPGDVLTMASPPGRGLMAGSEVQVAVLGGSSDVTVQAAAIEAFADATRKAGVSQAPPIESLAEVIPLGDLPSEFGGRPVVGVASSSLEPHGFDPKGTFIVTGPSGSGRTTAVAATAAGLYRFSSASALYLMTPRRTSELLDLGIWAETAVGSGPASALASRLAADIEEGRLTRPVAVFVERIDDLAPAGAENALTTLAKACVDNDQLVVAEGEAAFFSSNFGLQALLKTSRSGLALHPDGNEGLSVFKANLPALNRAELPPGRGFLIEKGKFELVQVALP</sequence>
<dbReference type="RefSeq" id="WP_147068185.1">
    <property type="nucleotide sequence ID" value="NZ_BAAARO010000001.1"/>
</dbReference>
<keyword evidence="8" id="KW-0132">Cell division</keyword>
<dbReference type="InterPro" id="IPR027417">
    <property type="entry name" value="P-loop_NTPase"/>
</dbReference>
<evidence type="ECO:0000256" key="3">
    <source>
        <dbReference type="ARBA" id="ARBA00022840"/>
    </source>
</evidence>
<feature type="binding site" evidence="4">
    <location>
        <begin position="1013"/>
        <end position="1020"/>
    </location>
    <ligand>
        <name>ATP</name>
        <dbReference type="ChEBI" id="CHEBI:30616"/>
    </ligand>
</feature>
<dbReference type="Pfam" id="PF16697">
    <property type="entry name" value="Yop-YscD_cpl"/>
    <property type="match status" value="1"/>
</dbReference>
<dbReference type="InterPro" id="IPR000253">
    <property type="entry name" value="FHA_dom"/>
</dbReference>
<evidence type="ECO:0000259" key="7">
    <source>
        <dbReference type="PROSITE" id="PS50901"/>
    </source>
</evidence>
<comment type="caution">
    <text evidence="8">The sequence shown here is derived from an EMBL/GenBank/DDBJ whole genome shotgun (WGS) entry which is preliminary data.</text>
</comment>
<reference evidence="8 9" key="1">
    <citation type="submission" date="2019-07" db="EMBL/GenBank/DDBJ databases">
        <title>Whole genome shotgun sequence of Terrabacter aerolatus NBRC 106305.</title>
        <authorList>
            <person name="Hosoyama A."/>
            <person name="Uohara A."/>
            <person name="Ohji S."/>
            <person name="Ichikawa N."/>
        </authorList>
    </citation>
    <scope>NUCLEOTIDE SEQUENCE [LARGE SCALE GENOMIC DNA]</scope>
    <source>
        <strain evidence="8 9">NBRC 106305</strain>
    </source>
</reference>
<dbReference type="OrthoDB" id="9807790at2"/>
<evidence type="ECO:0000256" key="2">
    <source>
        <dbReference type="ARBA" id="ARBA00022741"/>
    </source>
</evidence>
<protein>
    <submittedName>
        <fullName evidence="8">Cell division protein FtsK</fullName>
    </submittedName>
</protein>
<dbReference type="GO" id="GO:0005524">
    <property type="term" value="F:ATP binding"/>
    <property type="evidence" value="ECO:0007669"/>
    <property type="project" value="UniProtKB-UniRule"/>
</dbReference>
<name>A0A512D5Q5_9MICO</name>
<dbReference type="SMART" id="SM00240">
    <property type="entry name" value="FHA"/>
    <property type="match status" value="1"/>
</dbReference>
<evidence type="ECO:0000256" key="4">
    <source>
        <dbReference type="PROSITE-ProRule" id="PRU00289"/>
    </source>
</evidence>
<dbReference type="InterPro" id="IPR008984">
    <property type="entry name" value="SMAD_FHA_dom_sf"/>
</dbReference>
<keyword evidence="1" id="KW-0597">Phosphoprotein</keyword>
<dbReference type="SUPFAM" id="SSF52540">
    <property type="entry name" value="P-loop containing nucleoside triphosphate hydrolases"/>
    <property type="match status" value="2"/>
</dbReference>
<feature type="domain" description="FtsK" evidence="7">
    <location>
        <begin position="996"/>
        <end position="1186"/>
    </location>
</feature>
<evidence type="ECO:0000256" key="1">
    <source>
        <dbReference type="ARBA" id="ARBA00022553"/>
    </source>
</evidence>
<keyword evidence="9" id="KW-1185">Reference proteome</keyword>
<organism evidence="8 9">
    <name type="scientific">Terrabacter aerolatus</name>
    <dbReference type="NCBI Taxonomy" id="422442"/>
    <lineage>
        <taxon>Bacteria</taxon>
        <taxon>Bacillati</taxon>
        <taxon>Actinomycetota</taxon>
        <taxon>Actinomycetes</taxon>
        <taxon>Micrococcales</taxon>
        <taxon>Intrasporangiaceae</taxon>
        <taxon>Terrabacter</taxon>
    </lineage>
</organism>
<evidence type="ECO:0000313" key="8">
    <source>
        <dbReference type="EMBL" id="GEO31803.1"/>
    </source>
</evidence>
<gene>
    <name evidence="8" type="ORF">TAE01_36130</name>
</gene>
<dbReference type="Proteomes" id="UP000321534">
    <property type="component" value="Unassembled WGS sequence"/>
</dbReference>
<feature type="transmembrane region" description="Helical" evidence="5">
    <location>
        <begin position="264"/>
        <end position="281"/>
    </location>
</feature>
<dbReference type="Gene3D" id="2.60.200.20">
    <property type="match status" value="1"/>
</dbReference>
<dbReference type="CDD" id="cd01127">
    <property type="entry name" value="TrwB_TraG_TraD_VirD4"/>
    <property type="match status" value="1"/>
</dbReference>
<dbReference type="PANTHER" id="PTHR22683:SF1">
    <property type="entry name" value="TYPE VII SECRETION SYSTEM PROTEIN ESSC"/>
    <property type="match status" value="1"/>
</dbReference>
<dbReference type="InterPro" id="IPR002543">
    <property type="entry name" value="FtsK_dom"/>
</dbReference>
<dbReference type="PROSITE" id="PS50006">
    <property type="entry name" value="FHA_DOMAIN"/>
    <property type="match status" value="1"/>
</dbReference>
<evidence type="ECO:0000313" key="9">
    <source>
        <dbReference type="Proteomes" id="UP000321534"/>
    </source>
</evidence>
<evidence type="ECO:0000259" key="6">
    <source>
        <dbReference type="PROSITE" id="PS50006"/>
    </source>
</evidence>
<dbReference type="InterPro" id="IPR050206">
    <property type="entry name" value="FtsK/SpoIIIE/SftA"/>
</dbReference>
<dbReference type="GO" id="GO:0051301">
    <property type="term" value="P:cell division"/>
    <property type="evidence" value="ECO:0007669"/>
    <property type="project" value="UniProtKB-KW"/>
</dbReference>
<keyword evidence="2 4" id="KW-0547">Nucleotide-binding</keyword>
<dbReference type="PROSITE" id="PS50901">
    <property type="entry name" value="FTSK"/>
    <property type="match status" value="2"/>
</dbReference>
<dbReference type="GO" id="GO:0003677">
    <property type="term" value="F:DNA binding"/>
    <property type="evidence" value="ECO:0007669"/>
    <property type="project" value="InterPro"/>
</dbReference>
<proteinExistence type="predicted"/>
<dbReference type="SMART" id="SM00382">
    <property type="entry name" value="AAA"/>
    <property type="match status" value="3"/>
</dbReference>
<evidence type="ECO:0000256" key="5">
    <source>
        <dbReference type="SAM" id="Phobius"/>
    </source>
</evidence>
<keyword evidence="5" id="KW-0812">Transmembrane</keyword>
<dbReference type="CDD" id="cd00060">
    <property type="entry name" value="FHA"/>
    <property type="match status" value="1"/>
</dbReference>
<feature type="binding site" evidence="4">
    <location>
        <begin position="687"/>
        <end position="694"/>
    </location>
    <ligand>
        <name>ATP</name>
        <dbReference type="ChEBI" id="CHEBI:30616"/>
    </ligand>
</feature>
<dbReference type="InterPro" id="IPR003593">
    <property type="entry name" value="AAA+_ATPase"/>
</dbReference>